<dbReference type="PANTHER" id="PTHR47186:SF12">
    <property type="entry name" value="NB-ARC DOMAIN-CONTAINING PROTEIN"/>
    <property type="match status" value="1"/>
</dbReference>
<dbReference type="GO" id="GO:0004722">
    <property type="term" value="F:protein serine/threonine phosphatase activity"/>
    <property type="evidence" value="ECO:0007669"/>
    <property type="project" value="UniProtKB-EC"/>
</dbReference>
<evidence type="ECO:0000313" key="5">
    <source>
        <dbReference type="Proteomes" id="UP000008311"/>
    </source>
</evidence>
<protein>
    <submittedName>
        <fullName evidence="4">Disease resistance protein RPM1, putative</fullName>
        <ecNumber evidence="4">3.1.3.16</ecNumber>
    </submittedName>
</protein>
<dbReference type="AlphaFoldDB" id="B9SPJ0"/>
<reference evidence="5" key="1">
    <citation type="journal article" date="2010" name="Nat. Biotechnol.">
        <title>Draft genome sequence of the oilseed species Ricinus communis.</title>
        <authorList>
            <person name="Chan A.P."/>
            <person name="Crabtree J."/>
            <person name="Zhao Q."/>
            <person name="Lorenzi H."/>
            <person name="Orvis J."/>
            <person name="Puiu D."/>
            <person name="Melake-Berhan A."/>
            <person name="Jones K.M."/>
            <person name="Redman J."/>
            <person name="Chen G."/>
            <person name="Cahoon E.B."/>
            <person name="Gedil M."/>
            <person name="Stanke M."/>
            <person name="Haas B.J."/>
            <person name="Wortman J.R."/>
            <person name="Fraser-Liggett C.M."/>
            <person name="Ravel J."/>
            <person name="Rabinowicz P.D."/>
        </authorList>
    </citation>
    <scope>NUCLEOTIDE SEQUENCE [LARGE SCALE GENOMIC DNA]</scope>
    <source>
        <strain evidence="5">cv. Hale</strain>
    </source>
</reference>
<name>B9SPJ0_RICCO</name>
<dbReference type="InterPro" id="IPR055414">
    <property type="entry name" value="LRR_R13L4/SHOC2-like"/>
</dbReference>
<evidence type="ECO:0000259" key="3">
    <source>
        <dbReference type="Pfam" id="PF23598"/>
    </source>
</evidence>
<dbReference type="EC" id="3.1.3.16" evidence="4"/>
<sequence>MPHFYFTCNSDNIESFVAELLRKKNQDDGVLSISLDDGNRSSMSSIAANKDESDCLAALKSDYEKLPDRLKCCFEYCCISIRYSMEKGKLIRLLLAERLIQEKNGSIMEDIAASIITELIGIGMLQEEQDGSGNILQVPSLLRQLSLIKTEKQDFVTNPANLLLRLVIRDHGKGIPSSLKSLLIRSLFMVTAERCGSSSFESESGISGASMETICGFQFLLVLDVDGKIEYLPNEIGDLVHLRYLGLENSDLNELPQALGNLQKLQTLDIRMCGWLHELPIEVLRIKQLRHLLMSRSIEYGEIIVPKGIGKLVNLHTFTGVYAGGGIASELSTLTQLRELGVKRVSEDHASELYAAIMKMGNLISLSLEAEQNYCEDTDERFSLLPEFELFSPPPVLQELYIDGGLIEMPIWLASMSNLTTLNLFHSDLQEMPTSVLQFLPKLKHLTLWEAYRGKQIGKDFCQAGGFRELQTLTIASKFLVEWTEIENEAFPKLKCLSFRCCLELRFLPEGLQNISTLEELALIPMHEDLAWRLINEENYKIKHISKLRACYRQKFCGIFVGDPKDVLLSA</sequence>
<dbReference type="KEGG" id="rcu:8273487"/>
<dbReference type="OrthoDB" id="646178at2759"/>
<keyword evidence="1" id="KW-0677">Repeat</keyword>
<accession>B9SPJ0</accession>
<proteinExistence type="predicted"/>
<dbReference type="Proteomes" id="UP000008311">
    <property type="component" value="Unassembled WGS sequence"/>
</dbReference>
<feature type="domain" description="Disease resistance protein winged helix" evidence="2">
    <location>
        <begin position="83"/>
        <end position="138"/>
    </location>
</feature>
<keyword evidence="5" id="KW-1185">Reference proteome</keyword>
<dbReference type="InParanoid" id="B9SPJ0"/>
<feature type="domain" description="Disease resistance R13L4/SHOC-2-like LRR" evidence="3">
    <location>
        <begin position="210"/>
        <end position="522"/>
    </location>
</feature>
<dbReference type="EMBL" id="EQ974068">
    <property type="protein sequence ID" value="EEF34466.1"/>
    <property type="molecule type" value="Genomic_DNA"/>
</dbReference>
<organism evidence="4 5">
    <name type="scientific">Ricinus communis</name>
    <name type="common">Castor bean</name>
    <dbReference type="NCBI Taxonomy" id="3988"/>
    <lineage>
        <taxon>Eukaryota</taxon>
        <taxon>Viridiplantae</taxon>
        <taxon>Streptophyta</taxon>
        <taxon>Embryophyta</taxon>
        <taxon>Tracheophyta</taxon>
        <taxon>Spermatophyta</taxon>
        <taxon>Magnoliopsida</taxon>
        <taxon>eudicotyledons</taxon>
        <taxon>Gunneridae</taxon>
        <taxon>Pentapetalae</taxon>
        <taxon>rosids</taxon>
        <taxon>fabids</taxon>
        <taxon>Malpighiales</taxon>
        <taxon>Euphorbiaceae</taxon>
        <taxon>Acalyphoideae</taxon>
        <taxon>Acalypheae</taxon>
        <taxon>Ricinus</taxon>
    </lineage>
</organism>
<dbReference type="PANTHER" id="PTHR47186">
    <property type="entry name" value="LEUCINE-RICH REPEAT-CONTAINING PROTEIN 57"/>
    <property type="match status" value="1"/>
</dbReference>
<evidence type="ECO:0000256" key="1">
    <source>
        <dbReference type="ARBA" id="ARBA00022737"/>
    </source>
</evidence>
<gene>
    <name evidence="4" type="ORF">RCOM_0024370</name>
</gene>
<evidence type="ECO:0000259" key="2">
    <source>
        <dbReference type="Pfam" id="PF23559"/>
    </source>
</evidence>
<dbReference type="Pfam" id="PF23598">
    <property type="entry name" value="LRR_14"/>
    <property type="match status" value="1"/>
</dbReference>
<dbReference type="SUPFAM" id="SSF52058">
    <property type="entry name" value="L domain-like"/>
    <property type="match status" value="1"/>
</dbReference>
<dbReference type="InterPro" id="IPR058922">
    <property type="entry name" value="WHD_DRP"/>
</dbReference>
<keyword evidence="4" id="KW-0378">Hydrolase</keyword>
<dbReference type="eggNOG" id="KOG4658">
    <property type="taxonomic scope" value="Eukaryota"/>
</dbReference>
<dbReference type="Pfam" id="PF23559">
    <property type="entry name" value="WHD_DRP"/>
    <property type="match status" value="1"/>
</dbReference>
<dbReference type="Gene3D" id="3.80.10.10">
    <property type="entry name" value="Ribonuclease Inhibitor"/>
    <property type="match status" value="1"/>
</dbReference>
<evidence type="ECO:0000313" key="4">
    <source>
        <dbReference type="EMBL" id="EEF34466.1"/>
    </source>
</evidence>
<dbReference type="InterPro" id="IPR032675">
    <property type="entry name" value="LRR_dom_sf"/>
</dbReference>